<evidence type="ECO:0000256" key="4">
    <source>
        <dbReference type="ARBA" id="ARBA00006873"/>
    </source>
</evidence>
<evidence type="ECO:0000256" key="12">
    <source>
        <dbReference type="ARBA" id="ARBA00023004"/>
    </source>
</evidence>
<evidence type="ECO:0000256" key="1">
    <source>
        <dbReference type="ARBA" id="ARBA00000189"/>
    </source>
</evidence>
<dbReference type="Proteomes" id="UP000077202">
    <property type="component" value="Unassembled WGS sequence"/>
</dbReference>
<name>A0A176VEX2_MARPO</name>
<dbReference type="PANTHER" id="PTHR31517">
    <property type="match status" value="1"/>
</dbReference>
<accession>A0A176VEX2</accession>
<evidence type="ECO:0000313" key="23">
    <source>
        <dbReference type="Proteomes" id="UP000077202"/>
    </source>
</evidence>
<feature type="site" description="Transition state stabilizer" evidence="18">
    <location>
        <position position="76"/>
    </location>
</feature>
<sequence>MGSPDVSLLLLVSLVCSAALSAAESTYGTYGTYGAYARGLSESFYDKSCPQAASIVDSFVTRYLNQDRNFSGAFIRLQFHDCWVRGCDGSVLLNSTATNQAEREAHVNFGLRGVAEVDEIKAAVEHACPGVVSCADILIMAARDATVKVGGPTWPVALGRRDGGQSTDVMADSNLPFPVLNFSGLVANFAAKGFNAREMITLSGAHTVGQTHCNGILPHIYNFTGKDDFTDTDPAMDKRFAVLLKKVCPLGNRTNTIPIDATAHLFDRVYYEGLLRGRGVFITDSALLTNSASKKVVRSFSKRRSSFFEEFAAAMVKMGNIGVLTGTQGEIRKTCQFVN</sequence>
<dbReference type="GO" id="GO:0005576">
    <property type="term" value="C:extracellular region"/>
    <property type="evidence" value="ECO:0007669"/>
    <property type="project" value="UniProtKB-SubCell"/>
</dbReference>
<feature type="binding site" evidence="17">
    <location>
        <position position="86"/>
    </location>
    <ligand>
        <name>Ca(2+)</name>
        <dbReference type="ChEBI" id="CHEBI:29108"/>
        <label>1</label>
    </ligand>
</feature>
<feature type="binding site" evidence="17">
    <location>
        <position position="267"/>
    </location>
    <ligand>
        <name>Ca(2+)</name>
        <dbReference type="ChEBI" id="CHEBI:29108"/>
        <label>2</label>
    </ligand>
</feature>
<keyword evidence="14" id="KW-0325">Glycoprotein</keyword>
<evidence type="ECO:0000256" key="10">
    <source>
        <dbReference type="ARBA" id="ARBA00022837"/>
    </source>
</evidence>
<keyword evidence="10 17" id="KW-0106">Calcium</keyword>
<dbReference type="SUPFAM" id="SSF48113">
    <property type="entry name" value="Heme-dependent peroxidases"/>
    <property type="match status" value="1"/>
</dbReference>
<dbReference type="Pfam" id="PF00141">
    <property type="entry name" value="peroxidase"/>
    <property type="match status" value="1"/>
</dbReference>
<gene>
    <name evidence="22" type="ORF">AXG93_163s1170</name>
</gene>
<feature type="binding site" description="axial binding residue" evidence="17">
    <location>
        <position position="206"/>
    </location>
    <ligand>
        <name>heme b</name>
        <dbReference type="ChEBI" id="CHEBI:60344"/>
    </ligand>
    <ligandPart>
        <name>Fe</name>
        <dbReference type="ChEBI" id="CHEBI:18248"/>
    </ligandPart>
</feature>
<feature type="active site" description="Proton acceptor" evidence="15">
    <location>
        <position position="80"/>
    </location>
</feature>
<comment type="similarity">
    <text evidence="4">Belongs to the peroxidase family. Ascorbate peroxidase subfamily.</text>
</comment>
<dbReference type="FunFam" id="1.10.420.10:FF:000001">
    <property type="entry name" value="Peroxidase"/>
    <property type="match status" value="1"/>
</dbReference>
<keyword evidence="13 19" id="KW-1015">Disulfide bond</keyword>
<feature type="binding site" evidence="17">
    <location>
        <position position="81"/>
    </location>
    <ligand>
        <name>Ca(2+)</name>
        <dbReference type="ChEBI" id="CHEBI:29108"/>
        <label>1</label>
    </ligand>
</feature>
<dbReference type="InterPro" id="IPR002016">
    <property type="entry name" value="Haem_peroxidase"/>
</dbReference>
<comment type="similarity">
    <text evidence="20">Belongs to the peroxidase family. Classical plant (class III) peroxidase subfamily.</text>
</comment>
<dbReference type="Gene3D" id="1.10.420.10">
    <property type="entry name" value="Peroxidase, domain 2"/>
    <property type="match status" value="1"/>
</dbReference>
<dbReference type="InterPro" id="IPR019793">
    <property type="entry name" value="Peroxidases_heam-ligand_BS"/>
</dbReference>
<feature type="disulfide bond" evidence="19">
    <location>
        <begin position="134"/>
        <end position="335"/>
    </location>
</feature>
<feature type="disulfide bond" evidence="19">
    <location>
        <begin position="213"/>
        <end position="248"/>
    </location>
</feature>
<comment type="catalytic activity">
    <reaction evidence="1 20">
        <text>2 a phenolic donor + H2O2 = 2 a phenolic radical donor + 2 H2O</text>
        <dbReference type="Rhea" id="RHEA:56136"/>
        <dbReference type="ChEBI" id="CHEBI:15377"/>
        <dbReference type="ChEBI" id="CHEBI:16240"/>
        <dbReference type="ChEBI" id="CHEBI:139520"/>
        <dbReference type="ChEBI" id="CHEBI:139521"/>
        <dbReference type="EC" id="1.11.1.7"/>
    </reaction>
</comment>
<evidence type="ECO:0000256" key="17">
    <source>
        <dbReference type="PIRSR" id="PIRSR600823-3"/>
    </source>
</evidence>
<evidence type="ECO:0000256" key="9">
    <source>
        <dbReference type="ARBA" id="ARBA00022729"/>
    </source>
</evidence>
<dbReference type="EMBL" id="LVLJ01004053">
    <property type="protein sequence ID" value="OAE18485.1"/>
    <property type="molecule type" value="Genomic_DNA"/>
</dbReference>
<evidence type="ECO:0000256" key="5">
    <source>
        <dbReference type="ARBA" id="ARBA00022525"/>
    </source>
</evidence>
<comment type="cofactor">
    <cofactor evidence="17 20">
        <name>Ca(2+)</name>
        <dbReference type="ChEBI" id="CHEBI:29108"/>
    </cofactor>
    <text evidence="17 20">Binds 2 calcium ions per subunit.</text>
</comment>
<evidence type="ECO:0000256" key="3">
    <source>
        <dbReference type="ARBA" id="ARBA00004613"/>
    </source>
</evidence>
<dbReference type="PROSITE" id="PS00436">
    <property type="entry name" value="PEROXIDASE_2"/>
    <property type="match status" value="1"/>
</dbReference>
<dbReference type="PROSITE" id="PS50873">
    <property type="entry name" value="PEROXIDASE_4"/>
    <property type="match status" value="1"/>
</dbReference>
<evidence type="ECO:0000256" key="13">
    <source>
        <dbReference type="ARBA" id="ARBA00023157"/>
    </source>
</evidence>
<feature type="binding site" evidence="17">
    <location>
        <position position="102"/>
    </location>
    <ligand>
        <name>Ca(2+)</name>
        <dbReference type="ChEBI" id="CHEBI:29108"/>
        <label>1</label>
    </ligand>
</feature>
<dbReference type="PROSITE" id="PS00435">
    <property type="entry name" value="PEROXIDASE_1"/>
    <property type="match status" value="1"/>
</dbReference>
<evidence type="ECO:0000256" key="15">
    <source>
        <dbReference type="PIRSR" id="PIRSR600823-1"/>
    </source>
</evidence>
<feature type="binding site" evidence="17">
    <location>
        <position position="90"/>
    </location>
    <ligand>
        <name>Ca(2+)</name>
        <dbReference type="ChEBI" id="CHEBI:29108"/>
        <label>1</label>
    </ligand>
</feature>
<keyword evidence="7 20" id="KW-0349">Heme</keyword>
<dbReference type="InterPro" id="IPR033905">
    <property type="entry name" value="Secretory_peroxidase"/>
</dbReference>
<dbReference type="InterPro" id="IPR000823">
    <property type="entry name" value="Peroxidase_pln"/>
</dbReference>
<evidence type="ECO:0000256" key="19">
    <source>
        <dbReference type="PIRSR" id="PIRSR600823-5"/>
    </source>
</evidence>
<feature type="disulfide bond" evidence="19">
    <location>
        <begin position="82"/>
        <end position="87"/>
    </location>
</feature>
<dbReference type="GO" id="GO:0006979">
    <property type="term" value="P:response to oxidative stress"/>
    <property type="evidence" value="ECO:0007669"/>
    <property type="project" value="UniProtKB-UniRule"/>
</dbReference>
<keyword evidence="12 17" id="KW-0408">Iron</keyword>
<dbReference type="FunFam" id="1.10.520.10:FF:000006">
    <property type="entry name" value="Peroxidase"/>
    <property type="match status" value="1"/>
</dbReference>
<comment type="caution">
    <text evidence="22">The sequence shown here is derived from an EMBL/GenBank/DDBJ whole genome shotgun (WGS) entry which is preliminary data.</text>
</comment>
<keyword evidence="23" id="KW-1185">Reference proteome</keyword>
<feature type="binding site" evidence="17">
    <location>
        <position position="207"/>
    </location>
    <ligand>
        <name>Ca(2+)</name>
        <dbReference type="ChEBI" id="CHEBI:29108"/>
        <label>2</label>
    </ligand>
</feature>
<dbReference type="CDD" id="cd00693">
    <property type="entry name" value="secretory_peroxidase"/>
    <property type="match status" value="1"/>
</dbReference>
<keyword evidence="11 20" id="KW-0560">Oxidoreductase</keyword>
<feature type="binding site" evidence="17">
    <location>
        <position position="84"/>
    </location>
    <ligand>
        <name>Ca(2+)</name>
        <dbReference type="ChEBI" id="CHEBI:29108"/>
        <label>1</label>
    </ligand>
</feature>
<dbReference type="GO" id="GO:0140825">
    <property type="term" value="F:lactoperoxidase activity"/>
    <property type="evidence" value="ECO:0007669"/>
    <property type="project" value="UniProtKB-EC"/>
</dbReference>
<feature type="binding site" evidence="17">
    <location>
        <position position="88"/>
    </location>
    <ligand>
        <name>Ca(2+)</name>
        <dbReference type="ChEBI" id="CHEBI:29108"/>
        <label>1</label>
    </ligand>
</feature>
<keyword evidence="6 20" id="KW-0575">Peroxidase</keyword>
<dbReference type="GO" id="GO:0042744">
    <property type="term" value="P:hydrogen peroxide catabolic process"/>
    <property type="evidence" value="ECO:0007669"/>
    <property type="project" value="UniProtKB-KW"/>
</dbReference>
<dbReference type="GO" id="GO:0046872">
    <property type="term" value="F:metal ion binding"/>
    <property type="evidence" value="ECO:0007669"/>
    <property type="project" value="UniProtKB-UniRule"/>
</dbReference>
<feature type="binding site" evidence="17">
    <location>
        <position position="260"/>
    </location>
    <ligand>
        <name>Ca(2+)</name>
        <dbReference type="ChEBI" id="CHEBI:29108"/>
        <label>2</label>
    </ligand>
</feature>
<dbReference type="PANTHER" id="PTHR31517:SF48">
    <property type="entry name" value="PEROXIDASE 16-RELATED"/>
    <property type="match status" value="1"/>
</dbReference>
<keyword evidence="8 17" id="KW-0479">Metal-binding</keyword>
<dbReference type="InterPro" id="IPR010255">
    <property type="entry name" value="Haem_peroxidase_sf"/>
</dbReference>
<evidence type="ECO:0000256" key="20">
    <source>
        <dbReference type="RuleBase" id="RU362060"/>
    </source>
</evidence>
<feature type="disulfide bond" evidence="19">
    <location>
        <begin position="49"/>
        <end position="128"/>
    </location>
</feature>
<feature type="domain" description="Plant heme peroxidase family profile" evidence="21">
    <location>
        <begin position="39"/>
        <end position="339"/>
    </location>
</feature>
<dbReference type="GO" id="GO:0020037">
    <property type="term" value="F:heme binding"/>
    <property type="evidence" value="ECO:0007669"/>
    <property type="project" value="UniProtKB-UniRule"/>
</dbReference>
<organism evidence="22 23">
    <name type="scientific">Marchantia polymorpha subsp. ruderalis</name>
    <dbReference type="NCBI Taxonomy" id="1480154"/>
    <lineage>
        <taxon>Eukaryota</taxon>
        <taxon>Viridiplantae</taxon>
        <taxon>Streptophyta</taxon>
        <taxon>Embryophyta</taxon>
        <taxon>Marchantiophyta</taxon>
        <taxon>Marchantiopsida</taxon>
        <taxon>Marchantiidae</taxon>
        <taxon>Marchantiales</taxon>
        <taxon>Marchantiaceae</taxon>
        <taxon>Marchantia</taxon>
    </lineage>
</organism>
<comment type="subcellular location">
    <subcellularLocation>
        <location evidence="3 20">Secreted</location>
    </subcellularLocation>
</comment>
<dbReference type="PRINTS" id="PR00461">
    <property type="entry name" value="PLPEROXIDASE"/>
</dbReference>
<evidence type="ECO:0000256" key="11">
    <source>
        <dbReference type="ARBA" id="ARBA00023002"/>
    </source>
</evidence>
<reference evidence="22" key="1">
    <citation type="submission" date="2016-03" db="EMBL/GenBank/DDBJ databases">
        <title>Mechanisms controlling the formation of the plant cell surface in tip-growing cells are functionally conserved among land plants.</title>
        <authorList>
            <person name="Honkanen S."/>
            <person name="Jones V.A."/>
            <person name="Morieri G."/>
            <person name="Champion C."/>
            <person name="Hetherington A.J."/>
            <person name="Kelly S."/>
            <person name="Saint-Marcoux D."/>
            <person name="Proust H."/>
            <person name="Prescott H."/>
            <person name="Dolan L."/>
        </authorList>
    </citation>
    <scope>NUCLEOTIDE SEQUENCE [LARGE SCALE GENOMIC DNA]</scope>
    <source>
        <tissue evidence="22">Whole gametophyte</tissue>
    </source>
</reference>
<evidence type="ECO:0000256" key="8">
    <source>
        <dbReference type="ARBA" id="ARBA00022723"/>
    </source>
</evidence>
<evidence type="ECO:0000256" key="7">
    <source>
        <dbReference type="ARBA" id="ARBA00022617"/>
    </source>
</evidence>
<evidence type="ECO:0000259" key="21">
    <source>
        <dbReference type="PROSITE" id="PS50873"/>
    </source>
</evidence>
<feature type="binding site" evidence="16">
    <location>
        <position position="176"/>
    </location>
    <ligand>
        <name>substrate</name>
    </ligand>
</feature>
<dbReference type="EC" id="1.11.1.7" evidence="20"/>
<evidence type="ECO:0000313" key="22">
    <source>
        <dbReference type="EMBL" id="OAE18485.1"/>
    </source>
</evidence>
<comment type="cofactor">
    <cofactor evidence="17 20">
        <name>heme b</name>
        <dbReference type="ChEBI" id="CHEBI:60344"/>
    </cofactor>
    <text evidence="17 20">Binds 1 heme b (iron(II)-protoporphyrin IX) group per subunit.</text>
</comment>
<keyword evidence="9 20" id="KW-0732">Signal</keyword>
<evidence type="ECO:0000256" key="16">
    <source>
        <dbReference type="PIRSR" id="PIRSR600823-2"/>
    </source>
</evidence>
<evidence type="ECO:0000256" key="6">
    <source>
        <dbReference type="ARBA" id="ARBA00022559"/>
    </source>
</evidence>
<dbReference type="PRINTS" id="PR00458">
    <property type="entry name" value="PEROXIDASE"/>
</dbReference>
<evidence type="ECO:0000256" key="2">
    <source>
        <dbReference type="ARBA" id="ARBA00002322"/>
    </source>
</evidence>
<protein>
    <recommendedName>
        <fullName evidence="20">Peroxidase</fullName>
        <ecNumber evidence="20">1.11.1.7</ecNumber>
    </recommendedName>
</protein>
<keyword evidence="5 20" id="KW-0964">Secreted</keyword>
<feature type="signal peptide" evidence="20">
    <location>
        <begin position="1"/>
        <end position="23"/>
    </location>
</feature>
<comment type="function">
    <text evidence="2">Removal of H(2)O(2), oxidation of toxic reductants, biosynthesis and degradation of lignin, suberization, auxin catabolism, response to environmental stresses such as wounding, pathogen attack and oxidative stress. These functions might be dependent on each isozyme/isoform in each plant tissue.</text>
</comment>
<dbReference type="AlphaFoldDB" id="A0A176VEX2"/>
<dbReference type="Gene3D" id="1.10.520.10">
    <property type="match status" value="1"/>
</dbReference>
<keyword evidence="20" id="KW-0376">Hydrogen peroxide</keyword>
<evidence type="ECO:0000256" key="14">
    <source>
        <dbReference type="ARBA" id="ARBA00023180"/>
    </source>
</evidence>
<dbReference type="InterPro" id="IPR019794">
    <property type="entry name" value="Peroxidases_AS"/>
</dbReference>
<evidence type="ECO:0000256" key="18">
    <source>
        <dbReference type="PIRSR" id="PIRSR600823-4"/>
    </source>
</evidence>
<feature type="chain" id="PRO_5007948663" description="Peroxidase" evidence="20">
    <location>
        <begin position="24"/>
        <end position="339"/>
    </location>
</feature>
<proteinExistence type="inferred from homology"/>